<dbReference type="SUPFAM" id="SSF52540">
    <property type="entry name" value="P-loop containing nucleoside triphosphate hydrolases"/>
    <property type="match status" value="1"/>
</dbReference>
<proteinExistence type="predicted"/>
<dbReference type="Proteomes" id="UP000683000">
    <property type="component" value="Unassembled WGS sequence"/>
</dbReference>
<gene>
    <name evidence="1" type="ORF">JVT61DRAFT_14909</name>
</gene>
<name>A0A8I2YCI9_9AGAM</name>
<accession>A0A8I2YCI9</accession>
<evidence type="ECO:0008006" key="3">
    <source>
        <dbReference type="Google" id="ProtNLM"/>
    </source>
</evidence>
<organism evidence="1 2">
    <name type="scientific">Boletus reticuloceps</name>
    <dbReference type="NCBI Taxonomy" id="495285"/>
    <lineage>
        <taxon>Eukaryota</taxon>
        <taxon>Fungi</taxon>
        <taxon>Dikarya</taxon>
        <taxon>Basidiomycota</taxon>
        <taxon>Agaricomycotina</taxon>
        <taxon>Agaricomycetes</taxon>
        <taxon>Agaricomycetidae</taxon>
        <taxon>Boletales</taxon>
        <taxon>Boletineae</taxon>
        <taxon>Boletaceae</taxon>
        <taxon>Boletoideae</taxon>
        <taxon>Boletus</taxon>
    </lineage>
</organism>
<dbReference type="OrthoDB" id="2499463at2759"/>
<reference evidence="1" key="1">
    <citation type="submission" date="2021-03" db="EMBL/GenBank/DDBJ databases">
        <title>Evolutionary innovations through gain and loss of genes in the ectomycorrhizal Boletales.</title>
        <authorList>
            <person name="Wu G."/>
            <person name="Miyauchi S."/>
            <person name="Morin E."/>
            <person name="Yang Z.-L."/>
            <person name="Xu J."/>
            <person name="Martin F.M."/>
        </authorList>
    </citation>
    <scope>NUCLEOTIDE SEQUENCE</scope>
    <source>
        <strain evidence="1">BR01</strain>
    </source>
</reference>
<evidence type="ECO:0000313" key="2">
    <source>
        <dbReference type="Proteomes" id="UP000683000"/>
    </source>
</evidence>
<dbReference type="AlphaFoldDB" id="A0A8I2YCI9"/>
<keyword evidence="2" id="KW-1185">Reference proteome</keyword>
<protein>
    <recommendedName>
        <fullName evidence="3">DEAD/DEAH box helicase domain-containing protein</fullName>
    </recommendedName>
</protein>
<evidence type="ECO:0000313" key="1">
    <source>
        <dbReference type="EMBL" id="KAG6369424.1"/>
    </source>
</evidence>
<dbReference type="Gene3D" id="3.40.50.300">
    <property type="entry name" value="P-loop containing nucleotide triphosphate hydrolases"/>
    <property type="match status" value="1"/>
</dbReference>
<dbReference type="EMBL" id="JAGFBS010000083">
    <property type="protein sequence ID" value="KAG6369424.1"/>
    <property type="molecule type" value="Genomic_DNA"/>
</dbReference>
<dbReference type="InterPro" id="IPR027417">
    <property type="entry name" value="P-loop_NTPase"/>
</dbReference>
<comment type="caution">
    <text evidence="1">The sequence shown here is derived from an EMBL/GenBank/DDBJ whole genome shotgun (WGS) entry which is preliminary data.</text>
</comment>
<sequence>MSAARTLLHVEQVKKSYNNLDRARKLARKSSDYSTHTTRHVLTTACLEKCHNRIPYAWQLDSAEAFFLGLDCTVIAGTGSGKSLPFVMPSMICPEKILIVISPLNSLEADQVSLIY</sequence>